<evidence type="ECO:0000259" key="1">
    <source>
        <dbReference type="PROSITE" id="PS50404"/>
    </source>
</evidence>
<comment type="caution">
    <text evidence="3">The sequence shown here is derived from an EMBL/GenBank/DDBJ whole genome shotgun (WGS) entry which is preliminary data.</text>
</comment>
<accession>A0A6I4UQS5</accession>
<dbReference type="InterPro" id="IPR004046">
    <property type="entry name" value="GST_C"/>
</dbReference>
<dbReference type="InterPro" id="IPR004045">
    <property type="entry name" value="Glutathione_S-Trfase_N"/>
</dbReference>
<sequence length="260" mass="29539">MVEVYTWEPNANSGKPLFCLKEKQVPFTHHYVDMGSYEQFSPEFLDINPDGTIPAVVHGRLVMTESTPAMEYIDDAYGGPPLRPADPYLRWRMRQVMRYMDNVVAPSLAMIASNRLAAPRFIGRDPEELKRELNKIPLPERRASWEKLMFNTTPPAELEESARRVSQAIAHFEALLAELPWLAGERFSLADIAVFATFYGLPISYPREVHEARTPHLIDWLRRCHSRPALQEAFALSRGFISQRAAEVRGMLGIAESVAA</sequence>
<organism evidence="3 4">
    <name type="scientific">Croceibacterium soli</name>
    <dbReference type="NCBI Taxonomy" id="1739690"/>
    <lineage>
        <taxon>Bacteria</taxon>
        <taxon>Pseudomonadati</taxon>
        <taxon>Pseudomonadota</taxon>
        <taxon>Alphaproteobacteria</taxon>
        <taxon>Sphingomonadales</taxon>
        <taxon>Erythrobacteraceae</taxon>
        <taxon>Croceibacterium</taxon>
    </lineage>
</organism>
<keyword evidence="3" id="KW-0808">Transferase</keyword>
<dbReference type="SFLD" id="SFLDS00019">
    <property type="entry name" value="Glutathione_Transferase_(cytos"/>
    <property type="match status" value="1"/>
</dbReference>
<dbReference type="OrthoDB" id="9810080at2"/>
<dbReference type="PROSITE" id="PS50405">
    <property type="entry name" value="GST_CTER"/>
    <property type="match status" value="1"/>
</dbReference>
<gene>
    <name evidence="3" type="ORF">GRI75_05660</name>
</gene>
<evidence type="ECO:0000313" key="4">
    <source>
        <dbReference type="Proteomes" id="UP000469159"/>
    </source>
</evidence>
<feature type="domain" description="GST N-terminal" evidence="1">
    <location>
        <begin position="1"/>
        <end position="81"/>
    </location>
</feature>
<dbReference type="CDD" id="cd00570">
    <property type="entry name" value="GST_N_family"/>
    <property type="match status" value="1"/>
</dbReference>
<dbReference type="InterPro" id="IPR036282">
    <property type="entry name" value="Glutathione-S-Trfase_C_sf"/>
</dbReference>
<dbReference type="PANTHER" id="PTHR44051:SF8">
    <property type="entry name" value="GLUTATHIONE S-TRANSFERASE GSTA"/>
    <property type="match status" value="1"/>
</dbReference>
<dbReference type="EMBL" id="WTYK01000002">
    <property type="protein sequence ID" value="MXP41131.1"/>
    <property type="molecule type" value="Genomic_DNA"/>
</dbReference>
<dbReference type="InterPro" id="IPR036249">
    <property type="entry name" value="Thioredoxin-like_sf"/>
</dbReference>
<dbReference type="Pfam" id="PF13409">
    <property type="entry name" value="GST_N_2"/>
    <property type="match status" value="1"/>
</dbReference>
<dbReference type="SUPFAM" id="SSF52833">
    <property type="entry name" value="Thioredoxin-like"/>
    <property type="match status" value="1"/>
</dbReference>
<dbReference type="SFLD" id="SFLDG00358">
    <property type="entry name" value="Main_(cytGST)"/>
    <property type="match status" value="1"/>
</dbReference>
<dbReference type="GO" id="GO:0016740">
    <property type="term" value="F:transferase activity"/>
    <property type="evidence" value="ECO:0007669"/>
    <property type="project" value="UniProtKB-KW"/>
</dbReference>
<dbReference type="CDD" id="cd00299">
    <property type="entry name" value="GST_C_family"/>
    <property type="match status" value="1"/>
</dbReference>
<dbReference type="SUPFAM" id="SSF47616">
    <property type="entry name" value="GST C-terminal domain-like"/>
    <property type="match status" value="1"/>
</dbReference>
<dbReference type="Pfam" id="PF00043">
    <property type="entry name" value="GST_C"/>
    <property type="match status" value="1"/>
</dbReference>
<dbReference type="InterPro" id="IPR010987">
    <property type="entry name" value="Glutathione-S-Trfase_C-like"/>
</dbReference>
<dbReference type="PROSITE" id="PS50404">
    <property type="entry name" value="GST_NTER"/>
    <property type="match status" value="1"/>
</dbReference>
<evidence type="ECO:0000259" key="2">
    <source>
        <dbReference type="PROSITE" id="PS50405"/>
    </source>
</evidence>
<protein>
    <submittedName>
        <fullName evidence="3">Glutathione S-transferase family protein</fullName>
    </submittedName>
</protein>
<dbReference type="InterPro" id="IPR040079">
    <property type="entry name" value="Glutathione_S-Trfase"/>
</dbReference>
<keyword evidence="4" id="KW-1185">Reference proteome</keyword>
<evidence type="ECO:0000313" key="3">
    <source>
        <dbReference type="EMBL" id="MXP41131.1"/>
    </source>
</evidence>
<proteinExistence type="predicted"/>
<dbReference type="Proteomes" id="UP000469159">
    <property type="component" value="Unassembled WGS sequence"/>
</dbReference>
<name>A0A6I4UQS5_9SPHN</name>
<dbReference type="AlphaFoldDB" id="A0A6I4UQS5"/>
<dbReference type="Gene3D" id="1.20.1050.10">
    <property type="match status" value="1"/>
</dbReference>
<feature type="domain" description="GST C-terminal" evidence="2">
    <location>
        <begin position="86"/>
        <end position="248"/>
    </location>
</feature>
<dbReference type="Gene3D" id="3.40.30.10">
    <property type="entry name" value="Glutaredoxin"/>
    <property type="match status" value="1"/>
</dbReference>
<reference evidence="3 4" key="1">
    <citation type="submission" date="2019-12" db="EMBL/GenBank/DDBJ databases">
        <title>Genomic-based taxomic classification of the family Erythrobacteraceae.</title>
        <authorList>
            <person name="Xu L."/>
        </authorList>
    </citation>
    <scope>NUCLEOTIDE SEQUENCE [LARGE SCALE GENOMIC DNA]</scope>
    <source>
        <strain evidence="3 4">MCCC 1K02066</strain>
    </source>
</reference>
<dbReference type="PANTHER" id="PTHR44051">
    <property type="entry name" value="GLUTATHIONE S-TRANSFERASE-RELATED"/>
    <property type="match status" value="1"/>
</dbReference>
<dbReference type="RefSeq" id="WP_160745963.1">
    <property type="nucleotide sequence ID" value="NZ_WTYK01000002.1"/>
</dbReference>